<dbReference type="GO" id="GO:0005737">
    <property type="term" value="C:cytoplasm"/>
    <property type="evidence" value="ECO:0007669"/>
    <property type="project" value="TreeGrafter"/>
</dbReference>
<evidence type="ECO:0000256" key="1">
    <source>
        <dbReference type="ARBA" id="ARBA00008903"/>
    </source>
</evidence>
<accession>A0A538TMX3</accession>
<dbReference type="PANTHER" id="PTHR13812:SF19">
    <property type="entry name" value="KETIMINE REDUCTASE MU-CRYSTALLIN"/>
    <property type="match status" value="1"/>
</dbReference>
<organism evidence="2 3">
    <name type="scientific">Eiseniibacteriota bacterium</name>
    <dbReference type="NCBI Taxonomy" id="2212470"/>
    <lineage>
        <taxon>Bacteria</taxon>
        <taxon>Candidatus Eiseniibacteriota</taxon>
    </lineage>
</organism>
<dbReference type="Gene3D" id="3.30.1780.10">
    <property type="entry name" value="ornithine cyclodeaminase, domain 1"/>
    <property type="match status" value="1"/>
</dbReference>
<dbReference type="AlphaFoldDB" id="A0A538TMX3"/>
<comment type="similarity">
    <text evidence="1">Belongs to the ornithine cyclodeaminase/mu-crystallin family.</text>
</comment>
<dbReference type="SUPFAM" id="SSF51735">
    <property type="entry name" value="NAD(P)-binding Rossmann-fold domains"/>
    <property type="match status" value="1"/>
</dbReference>
<proteinExistence type="inferred from homology"/>
<dbReference type="InterPro" id="IPR023401">
    <property type="entry name" value="ODC_N"/>
</dbReference>
<protein>
    <submittedName>
        <fullName evidence="2">Ornithine cyclodeaminase family protein</fullName>
    </submittedName>
</protein>
<comment type="caution">
    <text evidence="2">The sequence shown here is derived from an EMBL/GenBank/DDBJ whole genome shotgun (WGS) entry which is preliminary data.</text>
</comment>
<dbReference type="GO" id="GO:0016491">
    <property type="term" value="F:oxidoreductase activity"/>
    <property type="evidence" value="ECO:0007669"/>
    <property type="project" value="UniProtKB-ARBA"/>
</dbReference>
<dbReference type="Pfam" id="PF02423">
    <property type="entry name" value="OCD_Mu_crystall"/>
    <property type="match status" value="1"/>
</dbReference>
<dbReference type="PIRSF" id="PIRSF001439">
    <property type="entry name" value="CryM"/>
    <property type="match status" value="1"/>
</dbReference>
<dbReference type="PANTHER" id="PTHR13812">
    <property type="entry name" value="KETIMINE REDUCTASE MU-CRYSTALLIN"/>
    <property type="match status" value="1"/>
</dbReference>
<dbReference type="EMBL" id="VBOY01000077">
    <property type="protein sequence ID" value="TMQ64974.1"/>
    <property type="molecule type" value="Genomic_DNA"/>
</dbReference>
<dbReference type="GO" id="GO:0019752">
    <property type="term" value="P:carboxylic acid metabolic process"/>
    <property type="evidence" value="ECO:0007669"/>
    <property type="project" value="UniProtKB-ARBA"/>
</dbReference>
<evidence type="ECO:0000313" key="2">
    <source>
        <dbReference type="EMBL" id="TMQ64974.1"/>
    </source>
</evidence>
<dbReference type="Proteomes" id="UP000316609">
    <property type="component" value="Unassembled WGS sequence"/>
</dbReference>
<dbReference type="InterPro" id="IPR036291">
    <property type="entry name" value="NAD(P)-bd_dom_sf"/>
</dbReference>
<dbReference type="Gene3D" id="3.40.50.720">
    <property type="entry name" value="NAD(P)-binding Rossmann-like Domain"/>
    <property type="match status" value="1"/>
</dbReference>
<name>A0A538TMX3_UNCEI</name>
<dbReference type="GO" id="GO:0042562">
    <property type="term" value="F:hormone binding"/>
    <property type="evidence" value="ECO:0007669"/>
    <property type="project" value="TreeGrafter"/>
</dbReference>
<evidence type="ECO:0000313" key="3">
    <source>
        <dbReference type="Proteomes" id="UP000316609"/>
    </source>
</evidence>
<sequence length="326" mass="34611">MALILDEPTVARLLDMKELIDLMEKTLAEFSSGRAVQPVRAILGMERHESFMGVMPGYLPAADALAVKLVCLVPRNAQRGMPTHLATIVLMNPETGETLAIMDGRLITEMRTAAVSAAAARRLARRETPVLALLGSGVQARSHLDAMRLVRTLGEVRVHSPNAGHRERFAQDAAAELGIPVRAVDSAEAAVRGADLVVTATASHTPVVRGAWLEPGCHVTAVGACLRDWRELDGEAVAGARVFVDSRDAARVEAGDLILAEREGAIGSDHVQGEIGAVFAGTLGGRTDESQTTLFKSLGLAVEDVATARHVYELARAQGVGTEVRL</sequence>
<gene>
    <name evidence="2" type="ORF">E6K78_08450</name>
</gene>
<dbReference type="FunFam" id="3.40.50.720:FF:000311">
    <property type="entry name" value="Ornithine cyclodeaminase"/>
    <property type="match status" value="1"/>
</dbReference>
<dbReference type="InterPro" id="IPR003462">
    <property type="entry name" value="ODC_Mu_crystall"/>
</dbReference>
<reference evidence="2 3" key="1">
    <citation type="journal article" date="2019" name="Nat. Microbiol.">
        <title>Mediterranean grassland soil C-N compound turnover is dependent on rainfall and depth, and is mediated by genomically divergent microorganisms.</title>
        <authorList>
            <person name="Diamond S."/>
            <person name="Andeer P.F."/>
            <person name="Li Z."/>
            <person name="Crits-Christoph A."/>
            <person name="Burstein D."/>
            <person name="Anantharaman K."/>
            <person name="Lane K.R."/>
            <person name="Thomas B.C."/>
            <person name="Pan C."/>
            <person name="Northen T.R."/>
            <person name="Banfield J.F."/>
        </authorList>
    </citation>
    <scope>NUCLEOTIDE SEQUENCE [LARGE SCALE GENOMIC DNA]</scope>
    <source>
        <strain evidence="2">WS_8</strain>
    </source>
</reference>